<dbReference type="Proteomes" id="UP000016922">
    <property type="component" value="Unassembled WGS sequence"/>
</dbReference>
<dbReference type="OrthoDB" id="5982228at2759"/>
<keyword evidence="4 5" id="KW-0472">Membrane</keyword>
<evidence type="ECO:0000256" key="2">
    <source>
        <dbReference type="ARBA" id="ARBA00022692"/>
    </source>
</evidence>
<feature type="transmembrane region" description="Helical" evidence="5">
    <location>
        <begin position="415"/>
        <end position="432"/>
    </location>
</feature>
<feature type="transmembrane region" description="Helical" evidence="5">
    <location>
        <begin position="68"/>
        <end position="88"/>
    </location>
</feature>
<dbReference type="Gene3D" id="1.20.1740.10">
    <property type="entry name" value="Amino acid/polyamine transporter I"/>
    <property type="match status" value="1"/>
</dbReference>
<accession>S3CY57</accession>
<gene>
    <name evidence="6" type="ORF">GLAREA_03512</name>
</gene>
<proteinExistence type="predicted"/>
<evidence type="ECO:0008006" key="8">
    <source>
        <dbReference type="Google" id="ProtNLM"/>
    </source>
</evidence>
<feature type="transmembrane region" description="Helical" evidence="5">
    <location>
        <begin position="350"/>
        <end position="368"/>
    </location>
</feature>
<feature type="transmembrane region" description="Helical" evidence="5">
    <location>
        <begin position="326"/>
        <end position="343"/>
    </location>
</feature>
<sequence length="589" mass="64319">MGLASFWQDATKSGQQYLGTQRAESIESVVRDGNLEFTKETAGNDSQPSYQEASGAPVERESPLGYEINWFTVIFLNIGQMIGTGVFSTPGSILKGLGSVGLSLFFWFIGLLVAVAGFSAYLELASYFPNRSGAQVVYLEQAYPRPKYLFPTAYAMLNILLAFSSSNAIVLSTYTFRMAGTEPTEWQSKGVAIAGFTLATIVVIISNKWSLRFSNVVGVIKVLTLIFISITGFVVLGGRVKSIPDPGANFRDSFQGTTGDASGVVRALVRVNYAYEGWSNSFNMVNEIKKPVKTIRWAGALSLLIVAILYMLCNIAYFAAVPREDVLSSGTGVAALFFAAVFGKGNAARGLNFLVLLSSFGNLVQGVLPYPAFWASTQPFGTPLGPYAFKYVLTLLMILAPPFGDAFDFLVDLKSYPDAVFNGAVAVGIFLIRRQRKRINAERPEFKAWDVVLLFYIAIQIILLVMPWVPPAGGIYAGSVSFFYATYALTGIAILASCALYYWVWTYLLPHRGNYTIRQTVIVLDNGAQTHKLNKVPNSELAEWDAKHDVVGNEIAGVARVDSNSGSDKEGVVRERVVGGEKTDYEREV</sequence>
<dbReference type="RefSeq" id="XP_008081956.1">
    <property type="nucleotide sequence ID" value="XM_008083765.1"/>
</dbReference>
<evidence type="ECO:0000313" key="6">
    <source>
        <dbReference type="EMBL" id="EPE30545.1"/>
    </source>
</evidence>
<feature type="transmembrane region" description="Helical" evidence="5">
    <location>
        <begin position="148"/>
        <end position="170"/>
    </location>
</feature>
<dbReference type="PANTHER" id="PTHR11785">
    <property type="entry name" value="AMINO ACID TRANSPORTER"/>
    <property type="match status" value="1"/>
</dbReference>
<feature type="transmembrane region" description="Helical" evidence="5">
    <location>
        <begin position="453"/>
        <end position="470"/>
    </location>
</feature>
<dbReference type="GO" id="GO:0015179">
    <property type="term" value="F:L-amino acid transmembrane transporter activity"/>
    <property type="evidence" value="ECO:0007669"/>
    <property type="project" value="TreeGrafter"/>
</dbReference>
<comment type="subcellular location">
    <subcellularLocation>
        <location evidence="1">Membrane</location>
        <topology evidence="1">Multi-pass membrane protein</topology>
    </subcellularLocation>
</comment>
<dbReference type="HOGENOM" id="CLU_013661_0_0_1"/>
<name>S3CY57_GLAL2</name>
<feature type="transmembrane region" description="Helical" evidence="5">
    <location>
        <begin position="216"/>
        <end position="236"/>
    </location>
</feature>
<evidence type="ECO:0000256" key="3">
    <source>
        <dbReference type="ARBA" id="ARBA00022989"/>
    </source>
</evidence>
<dbReference type="PANTHER" id="PTHR11785:SF353">
    <property type="entry name" value="METHIONINE TRANSPORTER (EUROFUNG)"/>
    <property type="match status" value="1"/>
</dbReference>
<evidence type="ECO:0000256" key="4">
    <source>
        <dbReference type="ARBA" id="ARBA00023136"/>
    </source>
</evidence>
<evidence type="ECO:0000256" key="5">
    <source>
        <dbReference type="SAM" id="Phobius"/>
    </source>
</evidence>
<evidence type="ECO:0000313" key="7">
    <source>
        <dbReference type="Proteomes" id="UP000016922"/>
    </source>
</evidence>
<dbReference type="EMBL" id="KE145363">
    <property type="protein sequence ID" value="EPE30545.1"/>
    <property type="molecule type" value="Genomic_DNA"/>
</dbReference>
<dbReference type="InterPro" id="IPR002293">
    <property type="entry name" value="AA/rel_permease1"/>
</dbReference>
<dbReference type="eggNOG" id="KOG1287">
    <property type="taxonomic scope" value="Eukaryota"/>
</dbReference>
<feature type="transmembrane region" description="Helical" evidence="5">
    <location>
        <begin position="297"/>
        <end position="320"/>
    </location>
</feature>
<dbReference type="Pfam" id="PF13520">
    <property type="entry name" value="AA_permease_2"/>
    <property type="match status" value="2"/>
</dbReference>
<dbReference type="GO" id="GO:0016020">
    <property type="term" value="C:membrane"/>
    <property type="evidence" value="ECO:0007669"/>
    <property type="project" value="UniProtKB-SubCell"/>
</dbReference>
<dbReference type="OMA" id="IFVIAHN"/>
<reference evidence="6 7" key="1">
    <citation type="journal article" date="2013" name="BMC Genomics">
        <title>Genomics-driven discovery of the pneumocandin biosynthetic gene cluster in the fungus Glarea lozoyensis.</title>
        <authorList>
            <person name="Chen L."/>
            <person name="Yue Q."/>
            <person name="Zhang X."/>
            <person name="Xiang M."/>
            <person name="Wang C."/>
            <person name="Li S."/>
            <person name="Che Y."/>
            <person name="Ortiz-Lopez F.J."/>
            <person name="Bills G.F."/>
            <person name="Liu X."/>
            <person name="An Z."/>
        </authorList>
    </citation>
    <scope>NUCLEOTIDE SEQUENCE [LARGE SCALE GENOMIC DNA]</scope>
    <source>
        <strain evidence="7">ATCC 20868 / MF5171</strain>
    </source>
</reference>
<feature type="transmembrane region" description="Helical" evidence="5">
    <location>
        <begin position="100"/>
        <end position="122"/>
    </location>
</feature>
<dbReference type="KEGG" id="glz:GLAREA_03512"/>
<feature type="transmembrane region" description="Helical" evidence="5">
    <location>
        <begin position="482"/>
        <end position="504"/>
    </location>
</feature>
<feature type="transmembrane region" description="Helical" evidence="5">
    <location>
        <begin position="191"/>
        <end position="210"/>
    </location>
</feature>
<keyword evidence="3 5" id="KW-1133">Transmembrane helix</keyword>
<keyword evidence="2 5" id="KW-0812">Transmembrane</keyword>
<dbReference type="AlphaFoldDB" id="S3CY57"/>
<keyword evidence="7" id="KW-1185">Reference proteome</keyword>
<dbReference type="GeneID" id="19462567"/>
<dbReference type="InterPro" id="IPR050598">
    <property type="entry name" value="AminoAcid_Transporter"/>
</dbReference>
<evidence type="ECO:0000256" key="1">
    <source>
        <dbReference type="ARBA" id="ARBA00004141"/>
    </source>
</evidence>
<protein>
    <recommendedName>
        <fullName evidence="8">High-affinity methionine permease</fullName>
    </recommendedName>
</protein>
<organism evidence="6 7">
    <name type="scientific">Glarea lozoyensis (strain ATCC 20868 / MF5171)</name>
    <dbReference type="NCBI Taxonomy" id="1116229"/>
    <lineage>
        <taxon>Eukaryota</taxon>
        <taxon>Fungi</taxon>
        <taxon>Dikarya</taxon>
        <taxon>Ascomycota</taxon>
        <taxon>Pezizomycotina</taxon>
        <taxon>Leotiomycetes</taxon>
        <taxon>Helotiales</taxon>
        <taxon>Helotiaceae</taxon>
        <taxon>Glarea</taxon>
    </lineage>
</organism>